<organism evidence="2 3">
    <name type="scientific">Extremus antarcticus</name>
    <dbReference type="NCBI Taxonomy" id="702011"/>
    <lineage>
        <taxon>Eukaryota</taxon>
        <taxon>Fungi</taxon>
        <taxon>Dikarya</taxon>
        <taxon>Ascomycota</taxon>
        <taxon>Pezizomycotina</taxon>
        <taxon>Dothideomycetes</taxon>
        <taxon>Dothideomycetidae</taxon>
        <taxon>Mycosphaerellales</taxon>
        <taxon>Extremaceae</taxon>
        <taxon>Extremus</taxon>
    </lineage>
</organism>
<gene>
    <name evidence="2" type="ORF">LTR09_008641</name>
</gene>
<dbReference type="EMBL" id="JAWDJX010000034">
    <property type="protein sequence ID" value="KAK3050251.1"/>
    <property type="molecule type" value="Genomic_DNA"/>
</dbReference>
<evidence type="ECO:0000256" key="1">
    <source>
        <dbReference type="SAM" id="MobiDB-lite"/>
    </source>
</evidence>
<dbReference type="AlphaFoldDB" id="A0AAJ0GA28"/>
<feature type="compositionally biased region" description="Polar residues" evidence="1">
    <location>
        <begin position="1"/>
        <end position="10"/>
    </location>
</feature>
<evidence type="ECO:0000313" key="3">
    <source>
        <dbReference type="Proteomes" id="UP001271007"/>
    </source>
</evidence>
<feature type="region of interest" description="Disordered" evidence="1">
    <location>
        <begin position="1"/>
        <end position="46"/>
    </location>
</feature>
<protein>
    <submittedName>
        <fullName evidence="2">Uncharacterized protein</fullName>
    </submittedName>
</protein>
<feature type="compositionally biased region" description="Basic and acidic residues" evidence="1">
    <location>
        <begin position="25"/>
        <end position="37"/>
    </location>
</feature>
<keyword evidence="3" id="KW-1185">Reference proteome</keyword>
<reference evidence="2" key="1">
    <citation type="submission" date="2023-04" db="EMBL/GenBank/DDBJ databases">
        <title>Black Yeasts Isolated from many extreme environments.</title>
        <authorList>
            <person name="Coleine C."/>
            <person name="Stajich J.E."/>
            <person name="Selbmann L."/>
        </authorList>
    </citation>
    <scope>NUCLEOTIDE SEQUENCE</scope>
    <source>
        <strain evidence="2">CCFEE 5312</strain>
    </source>
</reference>
<comment type="caution">
    <text evidence="2">The sequence shown here is derived from an EMBL/GenBank/DDBJ whole genome shotgun (WGS) entry which is preliminary data.</text>
</comment>
<evidence type="ECO:0000313" key="2">
    <source>
        <dbReference type="EMBL" id="KAK3050251.1"/>
    </source>
</evidence>
<sequence>MPKVASTSRTKAARKETTQPARTKNPKDSHLYTDDNPKTTIHGTGFKDRAAAERTLQLIEKRSLIYQFQTVNTMFNRAKHHPSMKKAVEGSAGTADMRAAMEVFKNWLEVTYPAERDALRAGGFKPLLSKKVVQRYLSKIEESNVVDDGAKRFAKLYCELPKGKKLGNVLLDDSKPADLDWERKRYEELDSLVPKGREDDADAWKLSELWNDDRSVSEQHLQLIAWAWSPVPESKLP</sequence>
<accession>A0AAJ0GA28</accession>
<proteinExistence type="predicted"/>
<name>A0AAJ0GA28_9PEZI</name>
<dbReference type="Proteomes" id="UP001271007">
    <property type="component" value="Unassembled WGS sequence"/>
</dbReference>